<proteinExistence type="predicted"/>
<dbReference type="PROSITE" id="PS00518">
    <property type="entry name" value="ZF_RING_1"/>
    <property type="match status" value="1"/>
</dbReference>
<dbReference type="InterPro" id="IPR027370">
    <property type="entry name" value="Znf-RING_euk"/>
</dbReference>
<dbReference type="SUPFAM" id="SSF57850">
    <property type="entry name" value="RING/U-box"/>
    <property type="match status" value="1"/>
</dbReference>
<evidence type="ECO:0000313" key="6">
    <source>
        <dbReference type="EMBL" id="ORY36292.1"/>
    </source>
</evidence>
<evidence type="ECO:0000256" key="4">
    <source>
        <dbReference type="PROSITE-ProRule" id="PRU00175"/>
    </source>
</evidence>
<feature type="domain" description="RING-type" evidence="5">
    <location>
        <begin position="455"/>
        <end position="496"/>
    </location>
</feature>
<accession>A0A1Y2BNK2</accession>
<comment type="caution">
    <text evidence="6">The sequence shown here is derived from an EMBL/GenBank/DDBJ whole genome shotgun (WGS) entry which is preliminary data.</text>
</comment>
<dbReference type="SMART" id="SM00184">
    <property type="entry name" value="RING"/>
    <property type="match status" value="1"/>
</dbReference>
<dbReference type="PANTHER" id="PTHR24121">
    <property type="entry name" value="NO MECHANORECEPTOR POTENTIAL C, ISOFORM D-RELATED"/>
    <property type="match status" value="1"/>
</dbReference>
<evidence type="ECO:0000313" key="7">
    <source>
        <dbReference type="Proteomes" id="UP000193642"/>
    </source>
</evidence>
<name>A0A1Y2BNK2_9FUNG</name>
<organism evidence="6 7">
    <name type="scientific">Rhizoclosmatium globosum</name>
    <dbReference type="NCBI Taxonomy" id="329046"/>
    <lineage>
        <taxon>Eukaryota</taxon>
        <taxon>Fungi</taxon>
        <taxon>Fungi incertae sedis</taxon>
        <taxon>Chytridiomycota</taxon>
        <taxon>Chytridiomycota incertae sedis</taxon>
        <taxon>Chytridiomycetes</taxon>
        <taxon>Chytridiales</taxon>
        <taxon>Chytriomycetaceae</taxon>
        <taxon>Rhizoclosmatium</taxon>
    </lineage>
</organism>
<gene>
    <name evidence="6" type="ORF">BCR33DRAFT_722097</name>
</gene>
<evidence type="ECO:0000256" key="1">
    <source>
        <dbReference type="ARBA" id="ARBA00022723"/>
    </source>
</evidence>
<dbReference type="STRING" id="329046.A0A1Y2BNK2"/>
<dbReference type="Pfam" id="PF13445">
    <property type="entry name" value="zf-RING_UBOX"/>
    <property type="match status" value="1"/>
</dbReference>
<dbReference type="PANTHER" id="PTHR24121:SF21">
    <property type="entry name" value="ANKYRIN REPEAT FAMILY PROTEIN"/>
    <property type="match status" value="1"/>
</dbReference>
<dbReference type="InterPro" id="IPR013083">
    <property type="entry name" value="Znf_RING/FYVE/PHD"/>
</dbReference>
<protein>
    <recommendedName>
        <fullName evidence="5">RING-type domain-containing protein</fullName>
    </recommendedName>
</protein>
<reference evidence="6 7" key="1">
    <citation type="submission" date="2016-07" db="EMBL/GenBank/DDBJ databases">
        <title>Pervasive Adenine N6-methylation of Active Genes in Fungi.</title>
        <authorList>
            <consortium name="DOE Joint Genome Institute"/>
            <person name="Mondo S.J."/>
            <person name="Dannebaum R.O."/>
            <person name="Kuo R.C."/>
            <person name="Labutti K."/>
            <person name="Haridas S."/>
            <person name="Kuo A."/>
            <person name="Salamov A."/>
            <person name="Ahrendt S.R."/>
            <person name="Lipzen A."/>
            <person name="Sullivan W."/>
            <person name="Andreopoulos W.B."/>
            <person name="Clum A."/>
            <person name="Lindquist E."/>
            <person name="Daum C."/>
            <person name="Ramamoorthy G.K."/>
            <person name="Gryganskyi A."/>
            <person name="Culley D."/>
            <person name="Magnuson J.K."/>
            <person name="James T.Y."/>
            <person name="O'Malley M.A."/>
            <person name="Stajich J.E."/>
            <person name="Spatafora J.W."/>
            <person name="Visel A."/>
            <person name="Grigoriev I.V."/>
        </authorList>
    </citation>
    <scope>NUCLEOTIDE SEQUENCE [LARGE SCALE GENOMIC DNA]</scope>
    <source>
        <strain evidence="6 7">JEL800</strain>
    </source>
</reference>
<keyword evidence="3" id="KW-0862">Zinc</keyword>
<sequence>MNKRKRDAPSHVRRQALDIHSNLKGQMETLKINGDNNKPALEEALETALTVVDSSNQGPVVNALAFIASQLGSLSLFKLLIESKRVPQLVKNHKRCNLLHAAAGSDQHEIIDYILTSFEYENVRLLFLATSNRGRTPVEILIAGGSFDSVYRIFGDIAPYSQMTYPLLQNLFTMPDTAGFAKSLYKRVLKSQVPDRVKQVMLQRMRYDELHWFQMSHLLGRDSVAKIEESVKKLCWWPDRAPYSLLENVLNYAGMCLSMCYPNAEKVRWLIEVAHFPMEPPDSYSSDALSLSDYAIFNRLKGFERAFNVYEGSVVVGGFSRKEQSLLFHKWVASQSLKDLDLLVMIANERGKSDYTFRSGCPWSQLLLHQDEMEAKLEVMRTLISLDKTPTKKWSLPRLDLLVLSNSAIVLKGLVHDGHFNLNEPYVVSDVIVKDENIDLESERALAEYNPSDDCPICLCPIQRRTKLDCSHVFCRSCILFLKEKAADNFKCPLCRRDISHISKVLEDYLLDIAPWLTPEKTLSKAQALLGLAAACGAVHVLKWLIEEFGVDPKATIFIGGNNLMHVAVAQGGMISIMWLLQNGFQDLAKATNNDGLTPIHLNLRTDHPHSEDIQIEFEKDFWSEAFAFVENLKPWAKQRRLSFLSEYRISVLPVYIQEKRSDDFIIQILSNADRHDLKYMESSGIQTCVQGLIENDRIEVFKWLYMHLGCMISVCDWCIQFRKKVHIHPDSKISKFHHRIMSAKRLSLKAKDILHQMEESIMVGGQLSDVLKLFSERQKVLEELCSKYADFDDLVEAPKELHDEVLSDRYTLLEFAVTVRNYAFAKELLTAEYFEGTNLFDGFLCTCLESLRDDVDVIFCTWFLDFVKSRNLSLDQVVVKHSGTEPNMLFFVVNSHHSLFCEGECKLEQKQRRSKLLLLAKEIISRGILNTTRDEHGNSALATYCRSTYSKYDVDDQAEVLEMFKVLFDFVRPSLAELNTILEKICKSGSAFLLVIEYLAFEKNVDIQHFRWGERFAVDREVEGRYMFERMQDRQTLLQENQTLHP</sequence>
<dbReference type="AlphaFoldDB" id="A0A1Y2BNK2"/>
<dbReference type="InterPro" id="IPR001841">
    <property type="entry name" value="Znf_RING"/>
</dbReference>
<evidence type="ECO:0000256" key="3">
    <source>
        <dbReference type="ARBA" id="ARBA00022833"/>
    </source>
</evidence>
<dbReference type="InterPro" id="IPR017907">
    <property type="entry name" value="Znf_RING_CS"/>
</dbReference>
<keyword evidence="2 4" id="KW-0863">Zinc-finger</keyword>
<dbReference type="Proteomes" id="UP000193642">
    <property type="component" value="Unassembled WGS sequence"/>
</dbReference>
<dbReference type="EMBL" id="MCGO01000056">
    <property type="protein sequence ID" value="ORY36292.1"/>
    <property type="molecule type" value="Genomic_DNA"/>
</dbReference>
<dbReference type="Gene3D" id="3.30.40.10">
    <property type="entry name" value="Zinc/RING finger domain, C3HC4 (zinc finger)"/>
    <property type="match status" value="1"/>
</dbReference>
<dbReference type="InterPro" id="IPR036770">
    <property type="entry name" value="Ankyrin_rpt-contain_sf"/>
</dbReference>
<dbReference type="SUPFAM" id="SSF48403">
    <property type="entry name" value="Ankyrin repeat"/>
    <property type="match status" value="1"/>
</dbReference>
<keyword evidence="7" id="KW-1185">Reference proteome</keyword>
<evidence type="ECO:0000256" key="2">
    <source>
        <dbReference type="ARBA" id="ARBA00022771"/>
    </source>
</evidence>
<dbReference type="GO" id="GO:0008270">
    <property type="term" value="F:zinc ion binding"/>
    <property type="evidence" value="ECO:0007669"/>
    <property type="project" value="UniProtKB-KW"/>
</dbReference>
<keyword evidence="1" id="KW-0479">Metal-binding</keyword>
<dbReference type="Gene3D" id="1.25.40.20">
    <property type="entry name" value="Ankyrin repeat-containing domain"/>
    <property type="match status" value="2"/>
</dbReference>
<dbReference type="PROSITE" id="PS50089">
    <property type="entry name" value="ZF_RING_2"/>
    <property type="match status" value="1"/>
</dbReference>
<evidence type="ECO:0000259" key="5">
    <source>
        <dbReference type="PROSITE" id="PS50089"/>
    </source>
</evidence>
<dbReference type="OrthoDB" id="2126828at2759"/>